<dbReference type="EC" id="2.4.1.-" evidence="11"/>
<sequence>IRCCRPQAEALIDPDMRGAVGGASPSPIEPRHRLSAANEDTSKRRSFRSRVFRDSEKPFHVSSQDRISSCKFPSLKLVLAIIIILGTLFTVLHSPAVYDMELISKCGSSTTFVGGWIGDALAGDQRYISRLDVNWGHITEVIEKLPNRNEYQGIGLLNFNDSEIGQWSELIPDVEHVILSLDYVSYNTTWESLYPEWIDEEEEFEFPICPTLPRLQVPGKPRLDLVAVKLPCNKSGDWSRDVARLHLQLAVARLAAAARGYHPVHVLLVTDCFPTPNLFTCKELLVHEGNVWLYEPNLNTLREKIQLPVGSCELAVPLRVKENWYSGNARREAYATILHSAHVYVCGAIAAAQSIRMAGSTRDLVILVDETISDYHRGGLESAGWKLHTIQRIRNPKAERDAYNEWNYSKFRLWQLTDYNKIIFIDADLLILRNIDFLFEMPEISATGNNGSLFNSGVMVVEPSNCTFQLLMDHINEIESYNGGDQGYLNEIFTWWHRIPKHMNFLKHFWEGDEEEKKEAKIRLFRADPPVLFVLHYLGLKPWLCFRDYDCNWNVDILHEFASDVAHKRWWKVHDAMPENLQKYCLLRSKQKAALEWDRRQAEKGNYTNGHWTIKIQDPRLETCFEDFCFWESMLWHWGETNWTDNATASPSPPAFTTASLSSL</sequence>
<dbReference type="Gramene" id="PSS17484">
    <property type="protein sequence ID" value="PSS17484"/>
    <property type="gene ID" value="CEY00_Acc12269"/>
</dbReference>
<keyword evidence="7 13" id="KW-0472">Membrane</keyword>
<protein>
    <recommendedName>
        <fullName evidence="11">Hexosyltransferase</fullName>
        <ecNumber evidence="11">2.4.1.-</ecNumber>
    </recommendedName>
</protein>
<evidence type="ECO:0000256" key="8">
    <source>
        <dbReference type="ARBA" id="ARBA00023211"/>
    </source>
</evidence>
<dbReference type="FunFam" id="3.90.550.10:FF:000018">
    <property type="entry name" value="Hexosyltransferase"/>
    <property type="match status" value="1"/>
</dbReference>
<reference evidence="14 15" key="1">
    <citation type="submission" date="2017-07" db="EMBL/GenBank/DDBJ databases">
        <title>An improved, manually edited Actinidia chinensis var. chinensis (kiwifruit) genome highlights the challenges associated with draft genomes and gene prediction in plants.</title>
        <authorList>
            <person name="Pilkington S."/>
            <person name="Crowhurst R."/>
            <person name="Hilario E."/>
            <person name="Nardozza S."/>
            <person name="Fraser L."/>
            <person name="Peng Y."/>
            <person name="Gunaseelan K."/>
            <person name="Simpson R."/>
            <person name="Tahir J."/>
            <person name="Deroles S."/>
            <person name="Templeton K."/>
            <person name="Luo Z."/>
            <person name="Davy M."/>
            <person name="Cheng C."/>
            <person name="Mcneilage M."/>
            <person name="Scaglione D."/>
            <person name="Liu Y."/>
            <person name="Zhang Q."/>
            <person name="Datson P."/>
            <person name="De Silva N."/>
            <person name="Gardiner S."/>
            <person name="Bassett H."/>
            <person name="Chagne D."/>
            <person name="Mccallum J."/>
            <person name="Dzierzon H."/>
            <person name="Deng C."/>
            <person name="Wang Y.-Y."/>
            <person name="Barron N."/>
            <person name="Manako K."/>
            <person name="Bowen J."/>
            <person name="Foster T."/>
            <person name="Erridge Z."/>
            <person name="Tiffin H."/>
            <person name="Waite C."/>
            <person name="Davies K."/>
            <person name="Grierson E."/>
            <person name="Laing W."/>
            <person name="Kirk R."/>
            <person name="Chen X."/>
            <person name="Wood M."/>
            <person name="Montefiori M."/>
            <person name="Brummell D."/>
            <person name="Schwinn K."/>
            <person name="Catanach A."/>
            <person name="Fullerton C."/>
            <person name="Li D."/>
            <person name="Meiyalaghan S."/>
            <person name="Nieuwenhuizen N."/>
            <person name="Read N."/>
            <person name="Prakash R."/>
            <person name="Hunter D."/>
            <person name="Zhang H."/>
            <person name="Mckenzie M."/>
            <person name="Knabel M."/>
            <person name="Harris A."/>
            <person name="Allan A."/>
            <person name="Chen A."/>
            <person name="Janssen B."/>
            <person name="Plunkett B."/>
            <person name="Dwamena C."/>
            <person name="Voogd C."/>
            <person name="Leif D."/>
            <person name="Lafferty D."/>
            <person name="Souleyre E."/>
            <person name="Varkonyi-Gasic E."/>
            <person name="Gambi F."/>
            <person name="Hanley J."/>
            <person name="Yao J.-L."/>
            <person name="Cheung J."/>
            <person name="David K."/>
            <person name="Warren B."/>
            <person name="Marsh K."/>
            <person name="Snowden K."/>
            <person name="Lin-Wang K."/>
            <person name="Brian L."/>
            <person name="Martinez-Sanchez M."/>
            <person name="Wang M."/>
            <person name="Ileperuma N."/>
            <person name="Macnee N."/>
            <person name="Campin R."/>
            <person name="Mcatee P."/>
            <person name="Drummond R."/>
            <person name="Espley R."/>
            <person name="Ireland H."/>
            <person name="Wu R."/>
            <person name="Atkinson R."/>
            <person name="Karunairetnam S."/>
            <person name="Bulley S."/>
            <person name="Chunkath S."/>
            <person name="Hanley Z."/>
            <person name="Storey R."/>
            <person name="Thrimawithana A."/>
            <person name="Thomson S."/>
            <person name="David C."/>
            <person name="Testolin R."/>
        </authorList>
    </citation>
    <scope>NUCLEOTIDE SEQUENCE [LARGE SCALE GENOMIC DNA]</scope>
    <source>
        <strain evidence="15">cv. Red5</strain>
        <tissue evidence="14">Young leaf</tissue>
    </source>
</reference>
<dbReference type="Gene3D" id="3.90.550.10">
    <property type="entry name" value="Spore Coat Polysaccharide Biosynthesis Protein SpsA, Chain A"/>
    <property type="match status" value="1"/>
</dbReference>
<evidence type="ECO:0000256" key="4">
    <source>
        <dbReference type="ARBA" id="ARBA00022692"/>
    </source>
</evidence>
<comment type="similarity">
    <text evidence="10">Belongs to the glycosyltransferase 8 family. Glycogenin subfamily.</text>
</comment>
<keyword evidence="4 13" id="KW-0812">Transmembrane</keyword>
<dbReference type="EMBL" id="NKQK01000011">
    <property type="protein sequence ID" value="PSS17484.1"/>
    <property type="molecule type" value="Genomic_DNA"/>
</dbReference>
<proteinExistence type="inferred from homology"/>
<evidence type="ECO:0000313" key="15">
    <source>
        <dbReference type="Proteomes" id="UP000241394"/>
    </source>
</evidence>
<keyword evidence="8" id="KW-0464">Manganese</keyword>
<dbReference type="Proteomes" id="UP000241394">
    <property type="component" value="Chromosome LG11"/>
</dbReference>
<dbReference type="FunCoup" id="A0A2R6QYL0">
    <property type="interactions" value="489"/>
</dbReference>
<keyword evidence="6 13" id="KW-1133">Transmembrane helix</keyword>
<dbReference type="PANTHER" id="PTHR11183">
    <property type="entry name" value="GLYCOGENIN SUBFAMILY MEMBER"/>
    <property type="match status" value="1"/>
</dbReference>
<dbReference type="InterPro" id="IPR050587">
    <property type="entry name" value="GNT1/Glycosyltrans_8"/>
</dbReference>
<evidence type="ECO:0000256" key="12">
    <source>
        <dbReference type="SAM" id="MobiDB-lite"/>
    </source>
</evidence>
<feature type="non-terminal residue" evidence="14">
    <location>
        <position position="1"/>
    </location>
</feature>
<evidence type="ECO:0000256" key="6">
    <source>
        <dbReference type="ARBA" id="ARBA00022989"/>
    </source>
</evidence>
<dbReference type="GO" id="GO:0000139">
    <property type="term" value="C:Golgi membrane"/>
    <property type="evidence" value="ECO:0007669"/>
    <property type="project" value="UniProtKB-SubCell"/>
</dbReference>
<evidence type="ECO:0000313" key="14">
    <source>
        <dbReference type="EMBL" id="PSS17484.1"/>
    </source>
</evidence>
<reference evidence="15" key="2">
    <citation type="journal article" date="2018" name="BMC Genomics">
        <title>A manually annotated Actinidia chinensis var. chinensis (kiwifruit) genome highlights the challenges associated with draft genomes and gene prediction in plants.</title>
        <authorList>
            <person name="Pilkington S.M."/>
            <person name="Crowhurst R."/>
            <person name="Hilario E."/>
            <person name="Nardozza S."/>
            <person name="Fraser L."/>
            <person name="Peng Y."/>
            <person name="Gunaseelan K."/>
            <person name="Simpson R."/>
            <person name="Tahir J."/>
            <person name="Deroles S.C."/>
            <person name="Templeton K."/>
            <person name="Luo Z."/>
            <person name="Davy M."/>
            <person name="Cheng C."/>
            <person name="McNeilage M."/>
            <person name="Scaglione D."/>
            <person name="Liu Y."/>
            <person name="Zhang Q."/>
            <person name="Datson P."/>
            <person name="De Silva N."/>
            <person name="Gardiner S.E."/>
            <person name="Bassett H."/>
            <person name="Chagne D."/>
            <person name="McCallum J."/>
            <person name="Dzierzon H."/>
            <person name="Deng C."/>
            <person name="Wang Y.Y."/>
            <person name="Barron L."/>
            <person name="Manako K."/>
            <person name="Bowen J."/>
            <person name="Foster T.M."/>
            <person name="Erridge Z.A."/>
            <person name="Tiffin H."/>
            <person name="Waite C.N."/>
            <person name="Davies K.M."/>
            <person name="Grierson E.P."/>
            <person name="Laing W.A."/>
            <person name="Kirk R."/>
            <person name="Chen X."/>
            <person name="Wood M."/>
            <person name="Montefiori M."/>
            <person name="Brummell D.A."/>
            <person name="Schwinn K.E."/>
            <person name="Catanach A."/>
            <person name="Fullerton C."/>
            <person name="Li D."/>
            <person name="Meiyalaghan S."/>
            <person name="Nieuwenhuizen N."/>
            <person name="Read N."/>
            <person name="Prakash R."/>
            <person name="Hunter D."/>
            <person name="Zhang H."/>
            <person name="McKenzie M."/>
            <person name="Knabel M."/>
            <person name="Harris A."/>
            <person name="Allan A.C."/>
            <person name="Gleave A."/>
            <person name="Chen A."/>
            <person name="Janssen B.J."/>
            <person name="Plunkett B."/>
            <person name="Ampomah-Dwamena C."/>
            <person name="Voogd C."/>
            <person name="Leif D."/>
            <person name="Lafferty D."/>
            <person name="Souleyre E.J.F."/>
            <person name="Varkonyi-Gasic E."/>
            <person name="Gambi F."/>
            <person name="Hanley J."/>
            <person name="Yao J.L."/>
            <person name="Cheung J."/>
            <person name="David K.M."/>
            <person name="Warren B."/>
            <person name="Marsh K."/>
            <person name="Snowden K.C."/>
            <person name="Lin-Wang K."/>
            <person name="Brian L."/>
            <person name="Martinez-Sanchez M."/>
            <person name="Wang M."/>
            <person name="Ileperuma N."/>
            <person name="Macnee N."/>
            <person name="Campin R."/>
            <person name="McAtee P."/>
            <person name="Drummond R.S.M."/>
            <person name="Espley R.V."/>
            <person name="Ireland H.S."/>
            <person name="Wu R."/>
            <person name="Atkinson R.G."/>
            <person name="Karunairetnam S."/>
            <person name="Bulley S."/>
            <person name="Chunkath S."/>
            <person name="Hanley Z."/>
            <person name="Storey R."/>
            <person name="Thrimawithana A.H."/>
            <person name="Thomson S."/>
            <person name="David C."/>
            <person name="Testolin R."/>
            <person name="Huang H."/>
            <person name="Hellens R.P."/>
            <person name="Schaffer R.J."/>
        </authorList>
    </citation>
    <scope>NUCLEOTIDE SEQUENCE [LARGE SCALE GENOMIC DNA]</scope>
    <source>
        <strain evidence="15">cv. Red5</strain>
    </source>
</reference>
<keyword evidence="2" id="KW-0328">Glycosyltransferase</keyword>
<dbReference type="STRING" id="1590841.A0A2R6QYL0"/>
<evidence type="ECO:0000256" key="7">
    <source>
        <dbReference type="ARBA" id="ARBA00023136"/>
    </source>
</evidence>
<dbReference type="Pfam" id="PF01501">
    <property type="entry name" value="Glyco_transf_8"/>
    <property type="match status" value="1"/>
</dbReference>
<evidence type="ECO:0000256" key="3">
    <source>
        <dbReference type="ARBA" id="ARBA00022679"/>
    </source>
</evidence>
<evidence type="ECO:0000256" key="9">
    <source>
        <dbReference type="ARBA" id="ARBA00023316"/>
    </source>
</evidence>
<gene>
    <name evidence="14" type="ORF">CEY00_Acc12269</name>
</gene>
<accession>A0A2R6QYL0</accession>
<comment type="caution">
    <text evidence="14">The sequence shown here is derived from an EMBL/GenBank/DDBJ whole genome shotgun (WGS) entry which is preliminary data.</text>
</comment>
<dbReference type="GO" id="GO:0046872">
    <property type="term" value="F:metal ion binding"/>
    <property type="evidence" value="ECO:0007669"/>
    <property type="project" value="UniProtKB-KW"/>
</dbReference>
<evidence type="ECO:0000256" key="13">
    <source>
        <dbReference type="SAM" id="Phobius"/>
    </source>
</evidence>
<feature type="transmembrane region" description="Helical" evidence="13">
    <location>
        <begin position="77"/>
        <end position="98"/>
    </location>
</feature>
<keyword evidence="5" id="KW-0479">Metal-binding</keyword>
<keyword evidence="3 14" id="KW-0808">Transferase</keyword>
<dbReference type="GO" id="GO:0071555">
    <property type="term" value="P:cell wall organization"/>
    <property type="evidence" value="ECO:0007669"/>
    <property type="project" value="UniProtKB-KW"/>
</dbReference>
<evidence type="ECO:0000256" key="2">
    <source>
        <dbReference type="ARBA" id="ARBA00022676"/>
    </source>
</evidence>
<dbReference type="AlphaFoldDB" id="A0A2R6QYL0"/>
<feature type="region of interest" description="Disordered" evidence="12">
    <location>
        <begin position="15"/>
        <end position="47"/>
    </location>
</feature>
<keyword evidence="9" id="KW-0961">Cell wall biogenesis/degradation</keyword>
<organism evidence="14 15">
    <name type="scientific">Actinidia chinensis var. chinensis</name>
    <name type="common">Chinese soft-hair kiwi</name>
    <dbReference type="NCBI Taxonomy" id="1590841"/>
    <lineage>
        <taxon>Eukaryota</taxon>
        <taxon>Viridiplantae</taxon>
        <taxon>Streptophyta</taxon>
        <taxon>Embryophyta</taxon>
        <taxon>Tracheophyta</taxon>
        <taxon>Spermatophyta</taxon>
        <taxon>Magnoliopsida</taxon>
        <taxon>eudicotyledons</taxon>
        <taxon>Gunneridae</taxon>
        <taxon>Pentapetalae</taxon>
        <taxon>asterids</taxon>
        <taxon>Ericales</taxon>
        <taxon>Actinidiaceae</taxon>
        <taxon>Actinidia</taxon>
    </lineage>
</organism>
<keyword evidence="15" id="KW-1185">Reference proteome</keyword>
<dbReference type="InParanoid" id="A0A2R6QYL0"/>
<dbReference type="InterPro" id="IPR029044">
    <property type="entry name" value="Nucleotide-diphossugar_trans"/>
</dbReference>
<dbReference type="CDD" id="cd02537">
    <property type="entry name" value="GT8_Glycogenin"/>
    <property type="match status" value="1"/>
</dbReference>
<comment type="subcellular location">
    <subcellularLocation>
        <location evidence="1">Golgi apparatus membrane</location>
        <topology evidence="1">Single-pass type II membrane protein</topology>
    </subcellularLocation>
</comment>
<evidence type="ECO:0000256" key="10">
    <source>
        <dbReference type="ARBA" id="ARBA00038162"/>
    </source>
</evidence>
<dbReference type="SUPFAM" id="SSF53448">
    <property type="entry name" value="Nucleotide-diphospho-sugar transferases"/>
    <property type="match status" value="1"/>
</dbReference>
<evidence type="ECO:0000256" key="11">
    <source>
        <dbReference type="RuleBase" id="RU362027"/>
    </source>
</evidence>
<name>A0A2R6QYL0_ACTCC</name>
<evidence type="ECO:0000256" key="5">
    <source>
        <dbReference type="ARBA" id="ARBA00022723"/>
    </source>
</evidence>
<evidence type="ECO:0000256" key="1">
    <source>
        <dbReference type="ARBA" id="ARBA00004323"/>
    </source>
</evidence>
<dbReference type="OMA" id="WTDNSTV"/>
<dbReference type="GO" id="GO:0016757">
    <property type="term" value="F:glycosyltransferase activity"/>
    <property type="evidence" value="ECO:0007669"/>
    <property type="project" value="UniProtKB-KW"/>
</dbReference>
<dbReference type="InterPro" id="IPR002495">
    <property type="entry name" value="Glyco_trans_8"/>
</dbReference>
<dbReference type="OrthoDB" id="2014201at2759"/>